<dbReference type="InterPro" id="IPR004449">
    <property type="entry name" value="SixA"/>
</dbReference>
<evidence type="ECO:0000256" key="1">
    <source>
        <dbReference type="PIRSR" id="PIRSR613078-2"/>
    </source>
</evidence>
<dbReference type="HOGENOM" id="CLU_084603_3_1_3"/>
<dbReference type="PATRIC" id="fig|111780.3.peg.4423"/>
<evidence type="ECO:0000313" key="2">
    <source>
        <dbReference type="EMBL" id="AFZ37742.1"/>
    </source>
</evidence>
<dbReference type="CDD" id="cd07067">
    <property type="entry name" value="HP_PGM_like"/>
    <property type="match status" value="1"/>
</dbReference>
<organism evidence="2 3">
    <name type="scientific">Stanieria cyanosphaera (strain ATCC 29371 / PCC 7437)</name>
    <dbReference type="NCBI Taxonomy" id="111780"/>
    <lineage>
        <taxon>Bacteria</taxon>
        <taxon>Bacillati</taxon>
        <taxon>Cyanobacteriota</taxon>
        <taxon>Cyanophyceae</taxon>
        <taxon>Pleurocapsales</taxon>
        <taxon>Dermocarpellaceae</taxon>
        <taxon>Stanieria</taxon>
    </lineage>
</organism>
<dbReference type="EMBL" id="CP003653">
    <property type="protein sequence ID" value="AFZ37742.1"/>
    <property type="molecule type" value="Genomic_DNA"/>
</dbReference>
<dbReference type="STRING" id="111780.Sta7437_4271"/>
<dbReference type="OrthoDB" id="194934at2"/>
<name>K9Y196_STAC7</name>
<sequence length="164" mass="18651">MEVYLIRHGIAAERGTYTNDDERPLIEKGRIKTKQVAEKLRAINLKFDLILTSPLIRAHQTAEIFQKVGLTNQIEIFESLAPDSDINKWLEWYSQFSEPNSNCKLALVGHQPDLGNWTEMLVWGTVKEQIVVKKAGIVGLNVPKIENPLGKSELFLLTSPKWLI</sequence>
<keyword evidence="3" id="KW-1185">Reference proteome</keyword>
<dbReference type="Pfam" id="PF00300">
    <property type="entry name" value="His_Phos_1"/>
    <property type="match status" value="1"/>
</dbReference>
<protein>
    <submittedName>
        <fullName evidence="2">Phosphohistidine phosphatase, SixA</fullName>
    </submittedName>
</protein>
<dbReference type="RefSeq" id="WP_015195396.1">
    <property type="nucleotide sequence ID" value="NC_019748.1"/>
</dbReference>
<dbReference type="InterPro" id="IPR029033">
    <property type="entry name" value="His_PPase_superfam"/>
</dbReference>
<dbReference type="AlphaFoldDB" id="K9Y196"/>
<dbReference type="NCBIfam" id="TIGR00249">
    <property type="entry name" value="sixA"/>
    <property type="match status" value="1"/>
</dbReference>
<dbReference type="SUPFAM" id="SSF53254">
    <property type="entry name" value="Phosphoglycerate mutase-like"/>
    <property type="match status" value="1"/>
</dbReference>
<accession>K9Y196</accession>
<feature type="binding site" evidence="1">
    <location>
        <position position="57"/>
    </location>
    <ligand>
        <name>substrate</name>
    </ligand>
</feature>
<dbReference type="KEGG" id="scs:Sta7437_4271"/>
<dbReference type="InterPro" id="IPR013078">
    <property type="entry name" value="His_Pase_superF_clade-1"/>
</dbReference>
<dbReference type="GO" id="GO:0005737">
    <property type="term" value="C:cytoplasm"/>
    <property type="evidence" value="ECO:0007669"/>
    <property type="project" value="InterPro"/>
</dbReference>
<dbReference type="Gene3D" id="3.40.50.1240">
    <property type="entry name" value="Phosphoglycerate mutase-like"/>
    <property type="match status" value="1"/>
</dbReference>
<dbReference type="SMART" id="SM00855">
    <property type="entry name" value="PGAM"/>
    <property type="match status" value="1"/>
</dbReference>
<reference evidence="3" key="1">
    <citation type="journal article" date="2013" name="Proc. Natl. Acad. Sci. U.S.A.">
        <title>Improving the coverage of the cyanobacterial phylum using diversity-driven genome sequencing.</title>
        <authorList>
            <person name="Shih P.M."/>
            <person name="Wu D."/>
            <person name="Latifi A."/>
            <person name="Axen S.D."/>
            <person name="Fewer D.P."/>
            <person name="Talla E."/>
            <person name="Calteau A."/>
            <person name="Cai F."/>
            <person name="Tandeau de Marsac N."/>
            <person name="Rippka R."/>
            <person name="Herdman M."/>
            <person name="Sivonen K."/>
            <person name="Coursin T."/>
            <person name="Laurent T."/>
            <person name="Goodwin L."/>
            <person name="Nolan M."/>
            <person name="Davenport K.W."/>
            <person name="Han C.S."/>
            <person name="Rubin E.M."/>
            <person name="Eisen J.A."/>
            <person name="Woyke T."/>
            <person name="Gugger M."/>
            <person name="Kerfeld C.A."/>
        </authorList>
    </citation>
    <scope>NUCLEOTIDE SEQUENCE [LARGE SCALE GENOMIC DNA]</scope>
    <source>
        <strain evidence="3">ATCC 29371 / PCC 7437</strain>
    </source>
</reference>
<proteinExistence type="predicted"/>
<dbReference type="eggNOG" id="COG2062">
    <property type="taxonomic scope" value="Bacteria"/>
</dbReference>
<dbReference type="Proteomes" id="UP000010473">
    <property type="component" value="Chromosome"/>
</dbReference>
<dbReference type="GO" id="GO:0101006">
    <property type="term" value="F:protein histidine phosphatase activity"/>
    <property type="evidence" value="ECO:0007669"/>
    <property type="project" value="InterPro"/>
</dbReference>
<gene>
    <name evidence="2" type="ordered locus">Sta7437_4271</name>
</gene>
<evidence type="ECO:0000313" key="3">
    <source>
        <dbReference type="Proteomes" id="UP000010473"/>
    </source>
</evidence>